<evidence type="ECO:0000259" key="2">
    <source>
        <dbReference type="Pfam" id="PF07589"/>
    </source>
</evidence>
<feature type="domain" description="Ice-binding protein C-terminal" evidence="2">
    <location>
        <begin position="20"/>
        <end position="42"/>
    </location>
</feature>
<dbReference type="InterPro" id="IPR013424">
    <property type="entry name" value="Ice-binding_C"/>
</dbReference>
<accession>A0A3P3ZR13</accession>
<protein>
    <recommendedName>
        <fullName evidence="2">Ice-binding protein C-terminal domain-containing protein</fullName>
    </recommendedName>
</protein>
<keyword evidence="1" id="KW-1133">Transmembrane helix</keyword>
<reference evidence="3" key="1">
    <citation type="submission" date="2018-10" db="EMBL/GenBank/DDBJ databases">
        <authorList>
            <person name="Plewniak F."/>
        </authorList>
    </citation>
    <scope>NUCLEOTIDE SEQUENCE</scope>
</reference>
<dbReference type="Pfam" id="PF07589">
    <property type="entry name" value="PEP-CTERM"/>
    <property type="match status" value="1"/>
</dbReference>
<feature type="transmembrane region" description="Helical" evidence="1">
    <location>
        <begin position="20"/>
        <end position="39"/>
    </location>
</feature>
<dbReference type="EMBL" id="UOYP01000479">
    <property type="protein sequence ID" value="VAY89119.1"/>
    <property type="molecule type" value="Genomic_DNA"/>
</dbReference>
<name>A0A3P3ZR13_9ZZZZ</name>
<keyword evidence="1" id="KW-0812">Transmembrane</keyword>
<sequence>MMANGAMLDPFNGPLLPSNVPEPASLALLGIGLAGMLSAGRKQRLSKHYQSH</sequence>
<organism evidence="3">
    <name type="scientific">mine drainage metagenome</name>
    <dbReference type="NCBI Taxonomy" id="410659"/>
    <lineage>
        <taxon>unclassified sequences</taxon>
        <taxon>metagenomes</taxon>
        <taxon>ecological metagenomes</taxon>
    </lineage>
</organism>
<gene>
    <name evidence="3" type="ORF">CARN8_530001</name>
</gene>
<evidence type="ECO:0000256" key="1">
    <source>
        <dbReference type="SAM" id="Phobius"/>
    </source>
</evidence>
<dbReference type="NCBIfam" id="TIGR02595">
    <property type="entry name" value="PEP_CTERM"/>
    <property type="match status" value="1"/>
</dbReference>
<keyword evidence="1" id="KW-0472">Membrane</keyword>
<evidence type="ECO:0000313" key="3">
    <source>
        <dbReference type="EMBL" id="VAY89119.1"/>
    </source>
</evidence>
<dbReference type="AlphaFoldDB" id="A0A3P3ZR13"/>
<proteinExistence type="predicted"/>